<evidence type="ECO:0000313" key="2">
    <source>
        <dbReference type="Proteomes" id="UP000552644"/>
    </source>
</evidence>
<dbReference type="AlphaFoldDB" id="A0A7W7VPM2"/>
<name>A0A7W7VPM2_9ACTN</name>
<gene>
    <name evidence="1" type="ORF">FHS44_004538</name>
</gene>
<dbReference type="EMBL" id="JACHJP010000004">
    <property type="protein sequence ID" value="MBB4917430.1"/>
    <property type="molecule type" value="Genomic_DNA"/>
</dbReference>
<dbReference type="RefSeq" id="WP_184717635.1">
    <property type="nucleotide sequence ID" value="NZ_JACHJP010000004.1"/>
</dbReference>
<comment type="caution">
    <text evidence="1">The sequence shown here is derived from an EMBL/GenBank/DDBJ whole genome shotgun (WGS) entry which is preliminary data.</text>
</comment>
<sequence>MTHPKPPANSPGRLLSRGGVLFTESGEAKTMRDAYDAQLRVERGLPVLAPKGGKGGKK</sequence>
<reference evidence="1 2" key="1">
    <citation type="submission" date="2020-08" db="EMBL/GenBank/DDBJ databases">
        <title>Genomic Encyclopedia of Type Strains, Phase III (KMG-III): the genomes of soil and plant-associated and newly described type strains.</title>
        <authorList>
            <person name="Whitman W."/>
        </authorList>
    </citation>
    <scope>NUCLEOTIDE SEQUENCE [LARGE SCALE GENOMIC DNA]</scope>
    <source>
        <strain evidence="1 2">CECT 8840</strain>
    </source>
</reference>
<protein>
    <submittedName>
        <fullName evidence="1">Uncharacterized protein</fullName>
    </submittedName>
</protein>
<accession>A0A7W7VPM2</accession>
<evidence type="ECO:0000313" key="1">
    <source>
        <dbReference type="EMBL" id="MBB4917430.1"/>
    </source>
</evidence>
<keyword evidence="2" id="KW-1185">Reference proteome</keyword>
<organism evidence="1 2">
    <name type="scientific">Streptosporangium saharense</name>
    <dbReference type="NCBI Taxonomy" id="1706840"/>
    <lineage>
        <taxon>Bacteria</taxon>
        <taxon>Bacillati</taxon>
        <taxon>Actinomycetota</taxon>
        <taxon>Actinomycetes</taxon>
        <taxon>Streptosporangiales</taxon>
        <taxon>Streptosporangiaceae</taxon>
        <taxon>Streptosporangium</taxon>
    </lineage>
</organism>
<dbReference type="Proteomes" id="UP000552644">
    <property type="component" value="Unassembled WGS sequence"/>
</dbReference>
<proteinExistence type="predicted"/>